<evidence type="ECO:0000256" key="1">
    <source>
        <dbReference type="SAM" id="MobiDB-lite"/>
    </source>
</evidence>
<feature type="compositionally biased region" description="Low complexity" evidence="1">
    <location>
        <begin position="26"/>
        <end position="35"/>
    </location>
</feature>
<proteinExistence type="predicted"/>
<organism evidence="2 3">
    <name type="scientific">Armillaria ostoyae</name>
    <name type="common">Armillaria root rot fungus</name>
    <dbReference type="NCBI Taxonomy" id="47428"/>
    <lineage>
        <taxon>Eukaryota</taxon>
        <taxon>Fungi</taxon>
        <taxon>Dikarya</taxon>
        <taxon>Basidiomycota</taxon>
        <taxon>Agaricomycotina</taxon>
        <taxon>Agaricomycetes</taxon>
        <taxon>Agaricomycetidae</taxon>
        <taxon>Agaricales</taxon>
        <taxon>Marasmiineae</taxon>
        <taxon>Physalacriaceae</taxon>
        <taxon>Armillaria</taxon>
    </lineage>
</organism>
<keyword evidence="3" id="KW-1185">Reference proteome</keyword>
<feature type="compositionally biased region" description="Polar residues" evidence="1">
    <location>
        <begin position="36"/>
        <end position="53"/>
    </location>
</feature>
<evidence type="ECO:0000313" key="3">
    <source>
        <dbReference type="Proteomes" id="UP000219338"/>
    </source>
</evidence>
<gene>
    <name evidence="2" type="ORF">ARMOST_00683</name>
</gene>
<sequence length="126" mass="13526">MQTRSATRKDAQLRPISQAPTPSPTPTSAQRPSPSNYSTPVAQTGTFYSSSVLATPRPKGRTSTSTDHNSDDPRGAGVHGVRARRLDFSAHGAEQQQNHDENVPPPMLLSPFQFSSKNTTALQAKA</sequence>
<feature type="region of interest" description="Disordered" evidence="1">
    <location>
        <begin position="1"/>
        <end position="126"/>
    </location>
</feature>
<name>A0A284QLV5_ARMOS</name>
<dbReference type="EMBL" id="FUEG01000001">
    <property type="protein sequence ID" value="SJK97431.1"/>
    <property type="molecule type" value="Genomic_DNA"/>
</dbReference>
<reference evidence="3" key="1">
    <citation type="journal article" date="2017" name="Nat. Ecol. Evol.">
        <title>Genome expansion and lineage-specific genetic innovations in the forest pathogenic fungi Armillaria.</title>
        <authorList>
            <person name="Sipos G."/>
            <person name="Prasanna A.N."/>
            <person name="Walter M.C."/>
            <person name="O'Connor E."/>
            <person name="Balint B."/>
            <person name="Krizsan K."/>
            <person name="Kiss B."/>
            <person name="Hess J."/>
            <person name="Varga T."/>
            <person name="Slot J."/>
            <person name="Riley R."/>
            <person name="Boka B."/>
            <person name="Rigling D."/>
            <person name="Barry K."/>
            <person name="Lee J."/>
            <person name="Mihaltcheva S."/>
            <person name="LaButti K."/>
            <person name="Lipzen A."/>
            <person name="Waldron R."/>
            <person name="Moloney N.M."/>
            <person name="Sperisen C."/>
            <person name="Kredics L."/>
            <person name="Vagvoelgyi C."/>
            <person name="Patrignani A."/>
            <person name="Fitzpatrick D."/>
            <person name="Nagy I."/>
            <person name="Doyle S."/>
            <person name="Anderson J.B."/>
            <person name="Grigoriev I.V."/>
            <person name="Gueldener U."/>
            <person name="Muensterkoetter M."/>
            <person name="Nagy L.G."/>
        </authorList>
    </citation>
    <scope>NUCLEOTIDE SEQUENCE [LARGE SCALE GENOMIC DNA]</scope>
    <source>
        <strain evidence="3">C18/9</strain>
    </source>
</reference>
<dbReference type="AlphaFoldDB" id="A0A284QLV5"/>
<feature type="compositionally biased region" description="Polar residues" evidence="1">
    <location>
        <begin position="112"/>
        <end position="126"/>
    </location>
</feature>
<dbReference type="OrthoDB" id="10430172at2759"/>
<accession>A0A284QLV5</accession>
<dbReference type="Proteomes" id="UP000219338">
    <property type="component" value="Unassembled WGS sequence"/>
</dbReference>
<protein>
    <submittedName>
        <fullName evidence="2">Uncharacterized protein</fullName>
    </submittedName>
</protein>
<evidence type="ECO:0000313" key="2">
    <source>
        <dbReference type="EMBL" id="SJK97431.1"/>
    </source>
</evidence>